<name>A0ABW6AJP3_9BACT</name>
<gene>
    <name evidence="1" type="ORF">ACFS25_12830</name>
</gene>
<accession>A0ABW6AJP3</accession>
<comment type="caution">
    <text evidence="1">The sequence shown here is derived from an EMBL/GenBank/DDBJ whole genome shotgun (WGS) entry which is preliminary data.</text>
</comment>
<dbReference type="RefSeq" id="WP_381501122.1">
    <property type="nucleotide sequence ID" value="NZ_JBHUOM010000004.1"/>
</dbReference>
<sequence>MNNLEKQVQQRVNLLESHYREWNEILTVEAEMRFFLKGQQRQKIIQFTKLDLLQPVNIEWTDLMKQQSQERDKFVEFNEVKRQLVRDRHRAEKIKLTSTNPTF</sequence>
<reference evidence="2" key="1">
    <citation type="journal article" date="2019" name="Int. J. Syst. Evol. Microbiol.">
        <title>The Global Catalogue of Microorganisms (GCM) 10K type strain sequencing project: providing services to taxonomists for standard genome sequencing and annotation.</title>
        <authorList>
            <consortium name="The Broad Institute Genomics Platform"/>
            <consortium name="The Broad Institute Genome Sequencing Center for Infectious Disease"/>
            <person name="Wu L."/>
            <person name="Ma J."/>
        </authorList>
    </citation>
    <scope>NUCLEOTIDE SEQUENCE [LARGE SCALE GENOMIC DNA]</scope>
    <source>
        <strain evidence="2">KCTC 52490</strain>
    </source>
</reference>
<organism evidence="1 2">
    <name type="scientific">Spirosoma flavum</name>
    <dbReference type="NCBI Taxonomy" id="2048557"/>
    <lineage>
        <taxon>Bacteria</taxon>
        <taxon>Pseudomonadati</taxon>
        <taxon>Bacteroidota</taxon>
        <taxon>Cytophagia</taxon>
        <taxon>Cytophagales</taxon>
        <taxon>Cytophagaceae</taxon>
        <taxon>Spirosoma</taxon>
    </lineage>
</organism>
<keyword evidence="2" id="KW-1185">Reference proteome</keyword>
<proteinExistence type="predicted"/>
<evidence type="ECO:0000313" key="2">
    <source>
        <dbReference type="Proteomes" id="UP001597512"/>
    </source>
</evidence>
<protein>
    <submittedName>
        <fullName evidence="1">Uncharacterized protein</fullName>
    </submittedName>
</protein>
<dbReference type="Proteomes" id="UP001597512">
    <property type="component" value="Unassembled WGS sequence"/>
</dbReference>
<dbReference type="EMBL" id="JBHUOM010000004">
    <property type="protein sequence ID" value="MFD2934672.1"/>
    <property type="molecule type" value="Genomic_DNA"/>
</dbReference>
<evidence type="ECO:0000313" key="1">
    <source>
        <dbReference type="EMBL" id="MFD2934672.1"/>
    </source>
</evidence>